<dbReference type="Proteomes" id="UP001140087">
    <property type="component" value="Unassembled WGS sequence"/>
</dbReference>
<evidence type="ECO:0000313" key="1">
    <source>
        <dbReference type="EMBL" id="KAJ2793678.1"/>
    </source>
</evidence>
<proteinExistence type="predicted"/>
<gene>
    <name evidence="1" type="ORF">H4R21_005796</name>
</gene>
<evidence type="ECO:0000313" key="2">
    <source>
        <dbReference type="Proteomes" id="UP001140087"/>
    </source>
</evidence>
<accession>A0ACC1KRD3</accession>
<sequence length="398" mass="41911">MCPPFPQRPARDVIGAGDLERLVVVAGPCSVLPGGRRRMEVESGPAYRPVVESHDGAERLYAKHGLPLFETLDAERAARSEAGEQRTDDGPVAAVLLRRRARRARLPGSDVLEDVSDQHYQKLHRKPEYVEKRVRNREIELYKYARWQEGQRLESERRRQQLLGRGHGAHTPAGDGAGGAGNEAGTQPPSGHASPLPSAAEPTLGGDGSPQGPRKRARHVVDARLGLMTLRDGSGPPPRGGGESNAQASASGESTAGDAAETGSVAAGPGAGAAATEAQVLLTESERQAAHLGGCILEQFMVLAARLPVQTLLESPAATDDESSDSSSSSSSVSDDSDDNSGSDNSDSSPESADASDGEQDASEAGCPGCAQCCPREFVLPQRLFGHLLRQRDAERDG</sequence>
<protein>
    <submittedName>
        <fullName evidence="1">Uncharacterized protein</fullName>
    </submittedName>
</protein>
<reference evidence="1" key="1">
    <citation type="submission" date="2022-07" db="EMBL/GenBank/DDBJ databases">
        <title>Phylogenomic reconstructions and comparative analyses of Kickxellomycotina fungi.</title>
        <authorList>
            <person name="Reynolds N.K."/>
            <person name="Stajich J.E."/>
            <person name="Barry K."/>
            <person name="Grigoriev I.V."/>
            <person name="Crous P."/>
            <person name="Smith M.E."/>
        </authorList>
    </citation>
    <scope>NUCLEOTIDE SEQUENCE</scope>
    <source>
        <strain evidence="1">BCRC 34780</strain>
    </source>
</reference>
<name>A0ACC1KRD3_9FUNG</name>
<keyword evidence="2" id="KW-1185">Reference proteome</keyword>
<comment type="caution">
    <text evidence="1">The sequence shown here is derived from an EMBL/GenBank/DDBJ whole genome shotgun (WGS) entry which is preliminary data.</text>
</comment>
<organism evidence="1 2">
    <name type="scientific">Coemansia helicoidea</name>
    <dbReference type="NCBI Taxonomy" id="1286919"/>
    <lineage>
        <taxon>Eukaryota</taxon>
        <taxon>Fungi</taxon>
        <taxon>Fungi incertae sedis</taxon>
        <taxon>Zoopagomycota</taxon>
        <taxon>Kickxellomycotina</taxon>
        <taxon>Kickxellomycetes</taxon>
        <taxon>Kickxellales</taxon>
        <taxon>Kickxellaceae</taxon>
        <taxon>Coemansia</taxon>
    </lineage>
</organism>
<dbReference type="EMBL" id="JANBUN010002787">
    <property type="protein sequence ID" value="KAJ2793678.1"/>
    <property type="molecule type" value="Genomic_DNA"/>
</dbReference>